<dbReference type="NCBIfam" id="NF012229">
    <property type="entry name" value="bla_class_B_core"/>
    <property type="match status" value="1"/>
</dbReference>
<evidence type="ECO:0000259" key="2">
    <source>
        <dbReference type="SMART" id="SM00849"/>
    </source>
</evidence>
<keyword evidence="1" id="KW-0732">Signal</keyword>
<dbReference type="SUPFAM" id="SSF56281">
    <property type="entry name" value="Metallo-hydrolase/oxidoreductase"/>
    <property type="match status" value="1"/>
</dbReference>
<dbReference type="InterPro" id="IPR036866">
    <property type="entry name" value="RibonucZ/Hydroxyglut_hydro"/>
</dbReference>
<feature type="signal peptide" evidence="1">
    <location>
        <begin position="1"/>
        <end position="19"/>
    </location>
</feature>
<dbReference type="Proteomes" id="UP000478090">
    <property type="component" value="Unassembled WGS sequence"/>
</dbReference>
<dbReference type="PANTHER" id="PTHR42951">
    <property type="entry name" value="METALLO-BETA-LACTAMASE DOMAIN-CONTAINING"/>
    <property type="match status" value="1"/>
</dbReference>
<dbReference type="NCBIfam" id="NF033105">
    <property type="entry name" value="bla_subclass_B3"/>
    <property type="match status" value="1"/>
</dbReference>
<keyword evidence="4" id="KW-1185">Reference proteome</keyword>
<dbReference type="InterPro" id="IPR050855">
    <property type="entry name" value="NDM-1-like"/>
</dbReference>
<reference evidence="3 4" key="1">
    <citation type="submission" date="2019-12" db="EMBL/GenBank/DDBJ databases">
        <title>Novel species isolated from a subtropical stream in China.</title>
        <authorList>
            <person name="Lu H."/>
        </authorList>
    </citation>
    <scope>NUCLEOTIDE SEQUENCE [LARGE SCALE GENOMIC DNA]</scope>
    <source>
        <strain evidence="3 4">CY13W</strain>
    </source>
</reference>
<evidence type="ECO:0000256" key="1">
    <source>
        <dbReference type="SAM" id="SignalP"/>
    </source>
</evidence>
<evidence type="ECO:0000313" key="3">
    <source>
        <dbReference type="EMBL" id="MYM40905.1"/>
    </source>
</evidence>
<protein>
    <submittedName>
        <fullName evidence="3">Subclass B3 metallo-beta-lactamase</fullName>
    </submittedName>
</protein>
<dbReference type="Gene3D" id="3.60.15.10">
    <property type="entry name" value="Ribonuclease Z/Hydroxyacylglutathione hydrolase-like"/>
    <property type="match status" value="1"/>
</dbReference>
<evidence type="ECO:0000313" key="4">
    <source>
        <dbReference type="Proteomes" id="UP000478090"/>
    </source>
</evidence>
<dbReference type="SMART" id="SM00849">
    <property type="entry name" value="Lactamase_B"/>
    <property type="match status" value="1"/>
</dbReference>
<gene>
    <name evidence="3" type="primary">bla</name>
    <name evidence="3" type="ORF">GTP27_16380</name>
</gene>
<name>A0ABW9VPL8_9BURK</name>
<dbReference type="EMBL" id="WWCM01000011">
    <property type="protein sequence ID" value="MYM40905.1"/>
    <property type="molecule type" value="Genomic_DNA"/>
</dbReference>
<dbReference type="InterPro" id="IPR001279">
    <property type="entry name" value="Metallo-B-lactamas"/>
</dbReference>
<feature type="chain" id="PRO_5046678130" evidence="1">
    <location>
        <begin position="20"/>
        <end position="281"/>
    </location>
</feature>
<feature type="domain" description="Metallo-beta-lactamase" evidence="2">
    <location>
        <begin position="43"/>
        <end position="233"/>
    </location>
</feature>
<dbReference type="RefSeq" id="WP_161040230.1">
    <property type="nucleotide sequence ID" value="NZ_WWCM01000011.1"/>
</dbReference>
<organism evidence="3 4">
    <name type="scientific">Duganella qianjiadongensis</name>
    <dbReference type="NCBI Taxonomy" id="2692176"/>
    <lineage>
        <taxon>Bacteria</taxon>
        <taxon>Pseudomonadati</taxon>
        <taxon>Pseudomonadota</taxon>
        <taxon>Betaproteobacteria</taxon>
        <taxon>Burkholderiales</taxon>
        <taxon>Oxalobacteraceae</taxon>
        <taxon>Telluria group</taxon>
        <taxon>Duganella</taxon>
    </lineage>
</organism>
<comment type="caution">
    <text evidence="3">The sequence shown here is derived from an EMBL/GenBank/DDBJ whole genome shotgun (WGS) entry which is preliminary data.</text>
</comment>
<dbReference type="PANTHER" id="PTHR42951:SF17">
    <property type="entry name" value="METALLO-BETA-LACTAMASE DOMAIN-CONTAINING PROTEIN"/>
    <property type="match status" value="1"/>
</dbReference>
<dbReference type="Pfam" id="PF00753">
    <property type="entry name" value="Lactamase_B"/>
    <property type="match status" value="1"/>
</dbReference>
<sequence length="281" mass="30219">MKKILIAALLALGSHAAHADDDWNQPREPFRIYGNSYYVGVAGLSSVLVTSPQGHILLDGALPESPKLIAASIRKLGFRLHDVKFILSSHDHVDHAGGIAQLQRMTGATVVASASTAASLQRGRMDKDDPQFIGNTPYAPVKRVRTVADGEVVRLGPLALTAMSTPGHTAGGTSWRWQSCEKDSCRNLVYADSIYPVRGEGYRFSDHPEVVAQFEHSYAALNSAPCDILVTAHPSFSEQWLQLSSGQPVAAAAAGQPTACQKLVTAMQPELKQRLAEEAAR</sequence>
<proteinExistence type="predicted"/>
<accession>A0ABW9VPL8</accession>